<dbReference type="InterPro" id="IPR050126">
    <property type="entry name" value="Ap4A_hydrolase"/>
</dbReference>
<dbReference type="GO" id="GO:0006798">
    <property type="term" value="P:polyphosphate catabolic process"/>
    <property type="evidence" value="ECO:0007669"/>
    <property type="project" value="TreeGrafter"/>
</dbReference>
<dbReference type="AlphaFoldDB" id="A0A9W8E0Z9"/>
<dbReference type="Gene3D" id="3.60.21.10">
    <property type="match status" value="1"/>
</dbReference>
<protein>
    <submittedName>
        <fullName evidence="2">Uncharacterized protein</fullName>
    </submittedName>
</protein>
<dbReference type="EMBL" id="JANBPY010001276">
    <property type="protein sequence ID" value="KAJ1960747.1"/>
    <property type="molecule type" value="Genomic_DNA"/>
</dbReference>
<dbReference type="GO" id="GO:0000298">
    <property type="term" value="F:endopolyphosphatase activity"/>
    <property type="evidence" value="ECO:0007669"/>
    <property type="project" value="TreeGrafter"/>
</dbReference>
<evidence type="ECO:0000313" key="2">
    <source>
        <dbReference type="EMBL" id="KAJ1960747.1"/>
    </source>
</evidence>
<feature type="region of interest" description="Disordered" evidence="1">
    <location>
        <begin position="27"/>
        <end position="59"/>
    </location>
</feature>
<dbReference type="PANTHER" id="PTHR42850">
    <property type="entry name" value="METALLOPHOSPHOESTERASE"/>
    <property type="match status" value="1"/>
</dbReference>
<dbReference type="OrthoDB" id="10267127at2759"/>
<organism evidence="2 3">
    <name type="scientific">Dispira parvispora</name>
    <dbReference type="NCBI Taxonomy" id="1520584"/>
    <lineage>
        <taxon>Eukaryota</taxon>
        <taxon>Fungi</taxon>
        <taxon>Fungi incertae sedis</taxon>
        <taxon>Zoopagomycota</taxon>
        <taxon>Kickxellomycotina</taxon>
        <taxon>Dimargaritomycetes</taxon>
        <taxon>Dimargaritales</taxon>
        <taxon>Dimargaritaceae</taxon>
        <taxon>Dispira</taxon>
    </lineage>
</organism>
<proteinExistence type="predicted"/>
<accession>A0A9W8E0Z9</accession>
<dbReference type="PANTHER" id="PTHR42850:SF4">
    <property type="entry name" value="ZINC-DEPENDENT ENDOPOLYPHOSPHATASE"/>
    <property type="match status" value="1"/>
</dbReference>
<dbReference type="GO" id="GO:0005737">
    <property type="term" value="C:cytoplasm"/>
    <property type="evidence" value="ECO:0007669"/>
    <property type="project" value="TreeGrafter"/>
</dbReference>
<reference evidence="2" key="1">
    <citation type="submission" date="2022-07" db="EMBL/GenBank/DDBJ databases">
        <title>Phylogenomic reconstructions and comparative analyses of Kickxellomycotina fungi.</title>
        <authorList>
            <person name="Reynolds N.K."/>
            <person name="Stajich J.E."/>
            <person name="Barry K."/>
            <person name="Grigoriev I.V."/>
            <person name="Crous P."/>
            <person name="Smith M.E."/>
        </authorList>
    </citation>
    <scope>NUCLEOTIDE SEQUENCE</scope>
    <source>
        <strain evidence="2">RSA 1196</strain>
    </source>
</reference>
<sequence length="105" mass="11563">MTVRNILDDGSPSASKDDGMAWAEVWDEYQKNNGNPAEDDTEKSETKMSTASTPDHQGIKSIVYGHDAGRGLKVRKYAYGLDSGCVYGKSLTALVLPGWEIYRMD</sequence>
<evidence type="ECO:0000313" key="3">
    <source>
        <dbReference type="Proteomes" id="UP001150925"/>
    </source>
</evidence>
<keyword evidence="3" id="KW-1185">Reference proteome</keyword>
<dbReference type="Proteomes" id="UP001150925">
    <property type="component" value="Unassembled WGS sequence"/>
</dbReference>
<gene>
    <name evidence="2" type="ORF">IWQ62_004109</name>
</gene>
<evidence type="ECO:0000256" key="1">
    <source>
        <dbReference type="SAM" id="MobiDB-lite"/>
    </source>
</evidence>
<dbReference type="GO" id="GO:0016791">
    <property type="term" value="F:phosphatase activity"/>
    <property type="evidence" value="ECO:0007669"/>
    <property type="project" value="TreeGrafter"/>
</dbReference>
<dbReference type="InterPro" id="IPR029052">
    <property type="entry name" value="Metallo-depent_PP-like"/>
</dbReference>
<dbReference type="SUPFAM" id="SSF56300">
    <property type="entry name" value="Metallo-dependent phosphatases"/>
    <property type="match status" value="1"/>
</dbReference>
<comment type="caution">
    <text evidence="2">The sequence shown here is derived from an EMBL/GenBank/DDBJ whole genome shotgun (WGS) entry which is preliminary data.</text>
</comment>
<name>A0A9W8E0Z9_9FUNG</name>